<dbReference type="AlphaFoldDB" id="A0A1M5D4N3"/>
<dbReference type="Proteomes" id="UP000184471">
    <property type="component" value="Unassembled WGS sequence"/>
</dbReference>
<dbReference type="STRING" id="1070870.SAMN05444351_0220"/>
<reference evidence="1 2" key="1">
    <citation type="submission" date="2016-11" db="EMBL/GenBank/DDBJ databases">
        <authorList>
            <person name="Jaros S."/>
            <person name="Januszkiewicz K."/>
            <person name="Wedrychowicz H."/>
        </authorList>
    </citation>
    <scope>NUCLEOTIDE SEQUENCE [LARGE SCALE GENOMIC DNA]</scope>
    <source>
        <strain evidence="1 2">DSM 45408</strain>
    </source>
</reference>
<evidence type="ECO:0000313" key="1">
    <source>
        <dbReference type="EMBL" id="SHF61938.1"/>
    </source>
</evidence>
<dbReference type="EMBL" id="FQVX01000001">
    <property type="protein sequence ID" value="SHF61938.1"/>
    <property type="molecule type" value="Genomic_DNA"/>
</dbReference>
<name>A0A1M5D4N3_9ACTN</name>
<evidence type="ECO:0000313" key="2">
    <source>
        <dbReference type="Proteomes" id="UP000184471"/>
    </source>
</evidence>
<accession>A0A1M5D4N3</accession>
<gene>
    <name evidence="1" type="ORF">SAMN05444351_0220</name>
</gene>
<organism evidence="1 2">
    <name type="scientific">Geodermatophilus nigrescens</name>
    <dbReference type="NCBI Taxonomy" id="1070870"/>
    <lineage>
        <taxon>Bacteria</taxon>
        <taxon>Bacillati</taxon>
        <taxon>Actinomycetota</taxon>
        <taxon>Actinomycetes</taxon>
        <taxon>Geodermatophilales</taxon>
        <taxon>Geodermatophilaceae</taxon>
        <taxon>Geodermatophilus</taxon>
    </lineage>
</organism>
<keyword evidence="2" id="KW-1185">Reference proteome</keyword>
<dbReference type="RefSeq" id="WP_175562764.1">
    <property type="nucleotide sequence ID" value="NZ_FQVX01000001.1"/>
</dbReference>
<protein>
    <submittedName>
        <fullName evidence="1">Uncharacterized protein</fullName>
    </submittedName>
</protein>
<sequence>MLPVPSTTPVRESRLRRHWHRFRWVGEDAFSGASLYACRCGVVRPAP</sequence>
<proteinExistence type="predicted"/>